<dbReference type="InterPro" id="IPR001849">
    <property type="entry name" value="PH_domain"/>
</dbReference>
<dbReference type="SMART" id="SM00233">
    <property type="entry name" value="PH"/>
    <property type="match status" value="1"/>
</dbReference>
<feature type="compositionally biased region" description="Polar residues" evidence="1">
    <location>
        <begin position="833"/>
        <end position="843"/>
    </location>
</feature>
<feature type="compositionally biased region" description="Acidic residues" evidence="1">
    <location>
        <begin position="1229"/>
        <end position="1252"/>
    </location>
</feature>
<feature type="compositionally biased region" description="Gly residues" evidence="1">
    <location>
        <begin position="900"/>
        <end position="917"/>
    </location>
</feature>
<feature type="compositionally biased region" description="Low complexity" evidence="1">
    <location>
        <begin position="950"/>
        <end position="962"/>
    </location>
</feature>
<dbReference type="PROSITE" id="PS50003">
    <property type="entry name" value="PH_DOMAIN"/>
    <property type="match status" value="1"/>
</dbReference>
<comment type="caution">
    <text evidence="3">The sequence shown here is derived from an EMBL/GenBank/DDBJ whole genome shotgun (WGS) entry which is preliminary data.</text>
</comment>
<keyword evidence="4" id="KW-1185">Reference proteome</keyword>
<organism evidence="3 4">
    <name type="scientific">Marasmius crinis-equi</name>
    <dbReference type="NCBI Taxonomy" id="585013"/>
    <lineage>
        <taxon>Eukaryota</taxon>
        <taxon>Fungi</taxon>
        <taxon>Dikarya</taxon>
        <taxon>Basidiomycota</taxon>
        <taxon>Agaricomycotina</taxon>
        <taxon>Agaricomycetes</taxon>
        <taxon>Agaricomycetidae</taxon>
        <taxon>Agaricales</taxon>
        <taxon>Marasmiineae</taxon>
        <taxon>Marasmiaceae</taxon>
        <taxon>Marasmius</taxon>
    </lineage>
</organism>
<dbReference type="Pfam" id="PF25381">
    <property type="entry name" value="PH_26"/>
    <property type="match status" value="1"/>
</dbReference>
<feature type="compositionally biased region" description="Low complexity" evidence="1">
    <location>
        <begin position="31"/>
        <end position="43"/>
    </location>
</feature>
<feature type="compositionally biased region" description="Low complexity" evidence="1">
    <location>
        <begin position="140"/>
        <end position="159"/>
    </location>
</feature>
<protein>
    <recommendedName>
        <fullName evidence="2">PH domain-containing protein</fullName>
    </recommendedName>
</protein>
<feature type="compositionally biased region" description="Polar residues" evidence="1">
    <location>
        <begin position="719"/>
        <end position="733"/>
    </location>
</feature>
<feature type="region of interest" description="Disordered" evidence="1">
    <location>
        <begin position="1134"/>
        <end position="1330"/>
    </location>
</feature>
<feature type="compositionally biased region" description="Polar residues" evidence="1">
    <location>
        <begin position="999"/>
        <end position="1011"/>
    </location>
</feature>
<evidence type="ECO:0000313" key="4">
    <source>
        <dbReference type="Proteomes" id="UP001465976"/>
    </source>
</evidence>
<name>A0ABR3FI33_9AGAR</name>
<feature type="compositionally biased region" description="Low complexity" evidence="1">
    <location>
        <begin position="1058"/>
        <end position="1076"/>
    </location>
</feature>
<feature type="compositionally biased region" description="Low complexity" evidence="1">
    <location>
        <begin position="79"/>
        <end position="88"/>
    </location>
</feature>
<feature type="compositionally biased region" description="Polar residues" evidence="1">
    <location>
        <begin position="747"/>
        <end position="757"/>
    </location>
</feature>
<evidence type="ECO:0000259" key="2">
    <source>
        <dbReference type="PROSITE" id="PS50003"/>
    </source>
</evidence>
<feature type="compositionally biased region" description="Polar residues" evidence="1">
    <location>
        <begin position="966"/>
        <end position="988"/>
    </location>
</feature>
<feature type="compositionally biased region" description="Polar residues" evidence="1">
    <location>
        <begin position="89"/>
        <end position="107"/>
    </location>
</feature>
<feature type="region of interest" description="Disordered" evidence="1">
    <location>
        <begin position="1348"/>
        <end position="1378"/>
    </location>
</feature>
<dbReference type="EMBL" id="JBAHYK010000346">
    <property type="protein sequence ID" value="KAL0574993.1"/>
    <property type="molecule type" value="Genomic_DNA"/>
</dbReference>
<feature type="compositionally biased region" description="Acidic residues" evidence="1">
    <location>
        <begin position="928"/>
        <end position="939"/>
    </location>
</feature>
<proteinExistence type="predicted"/>
<feature type="compositionally biased region" description="Polar residues" evidence="1">
    <location>
        <begin position="577"/>
        <end position="595"/>
    </location>
</feature>
<dbReference type="Proteomes" id="UP001465976">
    <property type="component" value="Unassembled WGS sequence"/>
</dbReference>
<dbReference type="SUPFAM" id="SSF50729">
    <property type="entry name" value="PH domain-like"/>
    <property type="match status" value="1"/>
</dbReference>
<feature type="compositionally biased region" description="Polar residues" evidence="1">
    <location>
        <begin position="1040"/>
        <end position="1052"/>
    </location>
</feature>
<feature type="domain" description="PH" evidence="2">
    <location>
        <begin position="177"/>
        <end position="299"/>
    </location>
</feature>
<feature type="compositionally biased region" description="Polar residues" evidence="1">
    <location>
        <begin position="1653"/>
        <end position="1662"/>
    </location>
</feature>
<feature type="region of interest" description="Disordered" evidence="1">
    <location>
        <begin position="31"/>
        <end position="161"/>
    </location>
</feature>
<sequence>MSDTVRVGSPQWDSRNQGFISPVRLQQFKATTPTHHFTSSTSINDKDDVDNVDIADDDAKDTMQNPQARPNPGNPANHSRSSSFFSFRKQANPSSASDIHNTPSLNGNAPGRRSVDQQQQPPPPQPQPQEPSSTSPKLPQAQAQSQSSPTQSQASQQGQLHPEIRSVVQLTAAHAHKVYVSGRLVRRVERDANGHRPTKDEGWTEVWAQLGGTTLSIWDMKAINEASKEGKEVPPTYINMTDAFVQVLGAITIPIPGSASERQENVLTLNTAGSNLLFFACPSTNALIAWASALRLSSWEKSRLEEIYTAHLIRITLSARDIPTTLTRGRLEGWVRVRIAGQTDWKSLWMVIAAAADDVPDELGRVASNTGSGAGPPGNTTGRIKRMSNLFSTKDNNNNNANIGPSFQRATVAMYPSPKPKDRKKAVLTLTDVTQAFAVYPERPELITRSTLIKLEGTMGAEDLAGGMRGREGWLLIMPQLEGNLSPAAEMLKWVIVDRSSNESRFEALHDAFKLYGRPQQWTWDPREPQSLMFAYPVGPHKDLLFLEREQAEKFDPREERTSVIRSRFVDIMAQKMQQSDPTQGGGQQRASTAPGSGRGYQLPPLSFDRTNNHDEDRHLLTPITERSSVYTHHGRSMSGDAASMLGPKPSLKGTINGAGVATGEAIPEEPRTPPVASGDDLLDRTGLTGGPISDSPRVSLDERAPPPPIKDGVGLGSTAPTRSPDSAYSPSSAVGGGRKSFDAVHNISSTNRSASPFGSPLRSPASGGKPSSLSNGGFEHKSPTPGSPSLSSLRSPHSPQPNTGGGGTVPERPVTPPGSILTSPYSPAPSVRQGSPTKSTFSFAAASQPFGSISRNSSTSASTMASVPSVPAPTPVATQPEDGGFHNEAGALYYMQQHGVGGGGSGGGSGLNGGPIAGRMPTTIAETDMDGDDGDDSSAEFSGPPVPAAAPGGAQGSSGPVLSAINASGRPSSASGQGTAVARQSTPMAFVERRGMNERSSTMGSVDSVYSTADSISASQSQSAPARQGVLGRKPSGARAQQVNSRMNLSGGNVVGSASPSSSPRLSQQPRRPAQVIEEEEMRDSTDGPTELAYASSSSPPRPARKESDVQTPATDDSSLDVLAALSYLDVTDPSQQQLGVERAGAGMTQPLKTNRASSTSPPPPASQPRALGAVKSSFAPSNKAAERKAKAQAQQAAAAAAASRPGRAANGKRKMRSAKADDGAWSSDEEEEEDEEEDEDEDNEEVDSDGEPASKPVSGANSSDNSIKPPQGGDDYFAQQATATHSRPPRNLPQIPTGRPGEADDLPPSRRPPVESQYSQQPMSQYYPQQPQMMSRNTMYEDNTPIRTQMEHPTPNHPRQHNMWSQVLDPGHHTGDAPSNTRDTFVQLESPAQTMTKAFTPQGLLSAGLHDKQGRSAKRQEELARESGASLINVPNKPPPPQTGLLGAITAHERERKRDGGVGAALTEREREKRLAEERQRRFDDAQRQQLDQMQQTGSMYGGQFGMNPMMMMNPMSMMGMNPMMTGGLSPMMTGGMTGGMNPMMSQYGMMGGYNPQHMFAAQQAAAQAYQQAMMAFSTAGSQVGGDGANGANNGGSPALNPMMTGNNMMGGMGMGGMGGMGFDPRMSMMMMNPMGMQNSGMSQFDPRMGPQNTGGSPSPLNDIPPSLLPPGGLGNNMPGSNSPARGGSPLARPTDSPRASRPTSPKPSQPVQ</sequence>
<gene>
    <name evidence="3" type="ORF">V5O48_006981</name>
</gene>
<feature type="compositionally biased region" description="Polar residues" evidence="1">
    <location>
        <begin position="62"/>
        <end position="78"/>
    </location>
</feature>
<feature type="compositionally biased region" description="Low complexity" evidence="1">
    <location>
        <begin position="1193"/>
        <end position="1211"/>
    </location>
</feature>
<feature type="compositionally biased region" description="Acidic residues" evidence="1">
    <location>
        <begin position="47"/>
        <end position="59"/>
    </location>
</feature>
<feature type="region of interest" description="Disordered" evidence="1">
    <location>
        <begin position="900"/>
        <end position="1119"/>
    </location>
</feature>
<feature type="compositionally biased region" description="Low complexity" evidence="1">
    <location>
        <begin position="784"/>
        <end position="802"/>
    </location>
</feature>
<feature type="compositionally biased region" description="Pro residues" evidence="1">
    <location>
        <begin position="120"/>
        <end position="129"/>
    </location>
</feature>
<dbReference type="InterPro" id="IPR058155">
    <property type="entry name" value="Skg3/CAF120-like_PH"/>
</dbReference>
<feature type="compositionally biased region" description="Polar residues" evidence="1">
    <location>
        <begin position="1261"/>
        <end position="1270"/>
    </location>
</feature>
<feature type="region of interest" description="Disordered" evidence="1">
    <location>
        <begin position="1635"/>
        <end position="1715"/>
    </location>
</feature>
<feature type="compositionally biased region" description="Low complexity" evidence="1">
    <location>
        <begin position="1012"/>
        <end position="1029"/>
    </location>
</feature>
<feature type="region of interest" description="Disordered" evidence="1">
    <location>
        <begin position="577"/>
        <end position="885"/>
    </location>
</feature>
<feature type="compositionally biased region" description="Low complexity" evidence="1">
    <location>
        <begin position="858"/>
        <end position="870"/>
    </location>
</feature>
<feature type="compositionally biased region" description="Low complexity" evidence="1">
    <location>
        <begin position="1318"/>
        <end position="1330"/>
    </location>
</feature>
<accession>A0ABR3FI33</accession>
<feature type="compositionally biased region" description="Basic and acidic residues" evidence="1">
    <location>
        <begin position="611"/>
        <end position="620"/>
    </location>
</feature>
<dbReference type="Gene3D" id="2.30.29.30">
    <property type="entry name" value="Pleckstrin-homology domain (PH domain)/Phosphotyrosine-binding domain (PTB)"/>
    <property type="match status" value="1"/>
</dbReference>
<feature type="compositionally biased region" description="Low complexity" evidence="1">
    <location>
        <begin position="1635"/>
        <end position="1645"/>
    </location>
</feature>
<evidence type="ECO:0000256" key="1">
    <source>
        <dbReference type="SAM" id="MobiDB-lite"/>
    </source>
</evidence>
<evidence type="ECO:0000313" key="3">
    <source>
        <dbReference type="EMBL" id="KAL0574993.1"/>
    </source>
</evidence>
<dbReference type="InterPro" id="IPR011993">
    <property type="entry name" value="PH-like_dom_sf"/>
</dbReference>
<reference evidence="3 4" key="1">
    <citation type="submission" date="2024-02" db="EMBL/GenBank/DDBJ databases">
        <title>A draft genome for the cacao thread blight pathogen Marasmius crinis-equi.</title>
        <authorList>
            <person name="Cohen S.P."/>
            <person name="Baruah I.K."/>
            <person name="Amoako-Attah I."/>
            <person name="Bukari Y."/>
            <person name="Meinhardt L.W."/>
            <person name="Bailey B.A."/>
        </authorList>
    </citation>
    <scope>NUCLEOTIDE SEQUENCE [LARGE SCALE GENOMIC DNA]</scope>
    <source>
        <strain evidence="3 4">GH-76</strain>
    </source>
</reference>